<dbReference type="NCBIfam" id="TIGR01643">
    <property type="entry name" value="YD_repeat_2x"/>
    <property type="match status" value="3"/>
</dbReference>
<dbReference type="PANTHER" id="PTHR32305:SF15">
    <property type="entry name" value="PROTEIN RHSA-RELATED"/>
    <property type="match status" value="1"/>
</dbReference>
<dbReference type="InterPro" id="IPR050708">
    <property type="entry name" value="T6SS_VgrG/RHS"/>
</dbReference>
<feature type="domain" description="Teneurin-like YD-shell" evidence="4">
    <location>
        <begin position="636"/>
        <end position="796"/>
    </location>
</feature>
<dbReference type="InterPro" id="IPR031325">
    <property type="entry name" value="RHS_repeat"/>
</dbReference>
<dbReference type="InterPro" id="IPR045351">
    <property type="entry name" value="DUF6531"/>
</dbReference>
<proteinExistence type="predicted"/>
<feature type="compositionally biased region" description="Basic and acidic residues" evidence="2">
    <location>
        <begin position="15"/>
        <end position="25"/>
    </location>
</feature>
<reference evidence="5 6" key="1">
    <citation type="submission" date="2023-08" db="EMBL/GenBank/DDBJ databases">
        <authorList>
            <person name="Maltman C."/>
        </authorList>
    </citation>
    <scope>NUCLEOTIDE SEQUENCE [LARGE SCALE GENOMIC DNA]</scope>
    <source>
        <strain evidence="5 6">ES2</strain>
    </source>
</reference>
<evidence type="ECO:0000256" key="2">
    <source>
        <dbReference type="SAM" id="MobiDB-lite"/>
    </source>
</evidence>
<gene>
    <name evidence="5" type="ORF">REB14_20295</name>
</gene>
<keyword evidence="1" id="KW-0677">Repeat</keyword>
<evidence type="ECO:0000313" key="6">
    <source>
        <dbReference type="Proteomes" id="UP001260959"/>
    </source>
</evidence>
<dbReference type="EMBL" id="JAVIXS010000020">
    <property type="protein sequence ID" value="MDR4954530.1"/>
    <property type="molecule type" value="Genomic_DNA"/>
</dbReference>
<dbReference type="InterPro" id="IPR022385">
    <property type="entry name" value="Rhs_assc_core"/>
</dbReference>
<evidence type="ECO:0000259" key="3">
    <source>
        <dbReference type="Pfam" id="PF20148"/>
    </source>
</evidence>
<dbReference type="Pfam" id="PF25023">
    <property type="entry name" value="TEN_YD-shell"/>
    <property type="match status" value="2"/>
</dbReference>
<dbReference type="PANTHER" id="PTHR32305">
    <property type="match status" value="1"/>
</dbReference>
<feature type="region of interest" description="Disordered" evidence="2">
    <location>
        <begin position="66"/>
        <end position="88"/>
    </location>
</feature>
<dbReference type="NCBIfam" id="TIGR03696">
    <property type="entry name" value="Rhs_assc_core"/>
    <property type="match status" value="1"/>
</dbReference>
<dbReference type="Gene3D" id="2.180.10.10">
    <property type="entry name" value="RHS repeat-associated core"/>
    <property type="match status" value="1"/>
</dbReference>
<keyword evidence="6" id="KW-1185">Reference proteome</keyword>
<dbReference type="Pfam" id="PF20148">
    <property type="entry name" value="DUF6531"/>
    <property type="match status" value="1"/>
</dbReference>
<feature type="region of interest" description="Disordered" evidence="2">
    <location>
        <begin position="1"/>
        <end position="25"/>
    </location>
</feature>
<comment type="caution">
    <text evidence="5">The sequence shown here is derived from an EMBL/GenBank/DDBJ whole genome shotgun (WGS) entry which is preliminary data.</text>
</comment>
<accession>A0ABU1E9P4</accession>
<organism evidence="5 6">
    <name type="scientific">Chryseobacterium metallicongregator</name>
    <dbReference type="NCBI Taxonomy" id="3073042"/>
    <lineage>
        <taxon>Bacteria</taxon>
        <taxon>Pseudomonadati</taxon>
        <taxon>Bacteroidota</taxon>
        <taxon>Flavobacteriia</taxon>
        <taxon>Flavobacteriales</taxon>
        <taxon>Weeksellaceae</taxon>
        <taxon>Chryseobacterium group</taxon>
        <taxon>Chryseobacterium</taxon>
    </lineage>
</organism>
<protein>
    <submittedName>
        <fullName evidence="5">RHS repeat-associated core domain-containing protein</fullName>
    </submittedName>
</protein>
<evidence type="ECO:0000313" key="5">
    <source>
        <dbReference type="EMBL" id="MDR4954530.1"/>
    </source>
</evidence>
<sequence length="1600" mass="183171">MADLNKKTVKPIKVAKPDMNPDRSWKVNADVTSVSWDKTTQGWKNGMKNNFDSLNPVSMVKSIAGGDADQSAKSSGGGGGDSAVTAERAAPESKVKLIKINNPAMPSTAIQHTSKHFDIVLAIDIHWTLIPPPPSFMFIPLPLPHPFIGIVFDIMDYITIKIPIPQFARNLMPSLPESIPMGGSIYVHGRHKATTTTSVMGVVIPFRHVTSLIPVYLIPFPQEAPHEGEVYYGSQTVLAQGSKMSGNQPQQVLTCMGFPFGMTMLPAMPDKPKKNPLAYFAFYNNFSSMYIQINTGGPVLVGGAFIPHTYTPGEMLMRLAGMFLMRSLTKKIGKLGANGLKKLNNSVLKKAPFNKFKFSNALSKKLCHWGLEPVNFATGAMFFEWEDFEILGNTPLIWKNKWHSDRPYDFGPLGNGVFNNHDLFILPEENNKFAGWMHPEENIAMLVPVPEIGEGMTYFRDQKIWQYRPNSSIWVVRKGTDIYTYTRFHHVTEGVIYKVARIEYGDGTIREYEYEGRNIVLKRIKDVNSETSIETTIHPEYKKITAVYYCYKNQKDVQVRYDYDERGNLTHVWDIHKKPIVFEYNGKNQIVRRVNRNGMSYIWKYDKKGRVVYTNGLDGYMEGSFHYNDEEGFTEVIYPKQDNKTERYYYDDHFLVYKKVDGEGGETWYDFTTYNELKMIGSPEGRVQGYTYDEMGNIKTFHSPDGEEYHYQYNEFGQVIARFSPSGASETWNYDEHGRLISHTDAAEENVYYEYADGKRLPERCIRENVTASYEYNDRGQLIQLTNTIGSEQFWKFDAYGRLLVFSPKPLSRTLWKRDKMGRVVEVNEQGQLPLKLRYDAYDLPVYATDGRAEWLMSYTPMGSLKRQIRRNAFTNKKEEALAFGYDAYENLVSMTNEKGEVYIFERDNNNKIIGETGFEGHKTVFIRDKDGLITQRRTPQGSTIFYEYDLAGRITQVDYPDGAWEAYQYDTSGLLIKADNEDSSVSFQRNQLGQITHEKQGEHLVQYKYDQLANLIGLESSLGAKIDYSYTDLGQLRNISASTTEVILPWQMNVETRRNEQMICRQMTGNVESTFEFDHLGMPISQKVITHKTNTTFHKDYIWGEGNRLLTIFDRVKGGRTRFDYDAFGSLAAAEYSNGKVQHKNPDETGCLYESIQRTDRIYDKGGKLMRDKNWFYHYDEEGNLLLKSKRVINNVRPEHQEKSDNAHPYYKAIASDWLSRPKMPEGIILPNVNDSSSAEIQKTEWESGDWAYSWSANGMLAKIKRPDGKEVSFEYDALGRRISKIGWQKITRYIWDGNVLLHEWNYDIEARPVNEIDDEGNIINRQEPIENLITWVYETGSHVPSAKIEGNRKASIISDYIGRPVQAYNEDGNLVWSAEYDIFGRIENVKGEESFIPFRQQGQYEDEETGLYYNRFRYYDGKNGNYLSQDPIGPLGDNPNLYAYTHDSNSEIDPLGLIEVDGGWSRRKAERGSIIKSKRPTPPSIHATKHIQATSMEDAKARSIKGVGGKPEGSYFPDVVKDNFKNFEKKAAFDAMRKGNVVPNGGVTYYIYEHPTDIGYNMGEKTRFMRVEVASGTIHSHPISEADANSYIKKANYP</sequence>
<dbReference type="InterPro" id="IPR056823">
    <property type="entry name" value="TEN-like_YD-shell"/>
</dbReference>
<dbReference type="InterPro" id="IPR006530">
    <property type="entry name" value="YD"/>
</dbReference>
<dbReference type="Pfam" id="PF05593">
    <property type="entry name" value="RHS_repeat"/>
    <property type="match status" value="1"/>
</dbReference>
<dbReference type="Proteomes" id="UP001260959">
    <property type="component" value="Unassembled WGS sequence"/>
</dbReference>
<feature type="domain" description="DUF6531" evidence="3">
    <location>
        <begin position="372"/>
        <end position="426"/>
    </location>
</feature>
<evidence type="ECO:0000256" key="1">
    <source>
        <dbReference type="ARBA" id="ARBA00022737"/>
    </source>
</evidence>
<feature type="domain" description="Teneurin-like YD-shell" evidence="4">
    <location>
        <begin position="1250"/>
        <end position="1432"/>
    </location>
</feature>
<evidence type="ECO:0000259" key="4">
    <source>
        <dbReference type="Pfam" id="PF25023"/>
    </source>
</evidence>
<name>A0ABU1E9P4_9FLAO</name>
<dbReference type="CDD" id="cd14740">
    <property type="entry name" value="PAAR_4"/>
    <property type="match status" value="1"/>
</dbReference>
<dbReference type="RefSeq" id="WP_309523118.1">
    <property type="nucleotide sequence ID" value="NZ_JAVIXS010000020.1"/>
</dbReference>